<dbReference type="EMBL" id="PQ015379">
    <property type="protein sequence ID" value="XDJ15325.1"/>
    <property type="molecule type" value="Genomic_DNA"/>
</dbReference>
<evidence type="ECO:0000313" key="1">
    <source>
        <dbReference type="EMBL" id="XDJ15325.1"/>
    </source>
</evidence>
<reference evidence="1" key="1">
    <citation type="submission" date="2024-07" db="EMBL/GenBank/DDBJ databases">
        <authorList>
            <person name="Bringhurst R.M."/>
            <person name="Homer T.E."/>
        </authorList>
    </citation>
    <scope>NUCLEOTIDE SEQUENCE</scope>
</reference>
<proteinExistence type="predicted"/>
<organism evidence="1">
    <name type="scientific">Pseudomonas phage HRDY3</name>
    <dbReference type="NCBI Taxonomy" id="3236930"/>
    <lineage>
        <taxon>Viruses</taxon>
    </lineage>
</organism>
<sequence length="131" mass="14137">MLSLMLKMCLAGQPCKEVRVADFFTAQAGFMCEYNREGMQESATREKRPGTFSCKAGLAEEKLTPLATLNFKVCVASGTPGEQCDGFALAQFYGAEYAEPACAKNADHLRPALEKAAGGTHARVKLDCFSN</sequence>
<name>A0AB39CEU3_9VIRU</name>
<accession>A0AB39CEU3</accession>
<protein>
    <submittedName>
        <fullName evidence="1">Uncharacterized protein</fullName>
    </submittedName>
</protein>